<dbReference type="GO" id="GO:0004497">
    <property type="term" value="F:monooxygenase activity"/>
    <property type="evidence" value="ECO:0007669"/>
    <property type="project" value="UniProtKB-KW"/>
</dbReference>
<keyword evidence="5 6" id="KW-0349">Heme</keyword>
<dbReference type="InterPro" id="IPR036396">
    <property type="entry name" value="Cyt_P450_sf"/>
</dbReference>
<dbReference type="PANTHER" id="PTHR24305:SF166">
    <property type="entry name" value="CYTOCHROME P450 12A4, MITOCHONDRIAL-RELATED"/>
    <property type="match status" value="1"/>
</dbReference>
<feature type="binding site" description="axial binding residue" evidence="5">
    <location>
        <position position="497"/>
    </location>
    <ligand>
        <name>heme</name>
        <dbReference type="ChEBI" id="CHEBI:30413"/>
    </ligand>
    <ligandPart>
        <name>Fe</name>
        <dbReference type="ChEBI" id="CHEBI:18248"/>
    </ligandPart>
</feature>
<dbReference type="EMBL" id="CP034457">
    <property type="protein sequence ID" value="QBM87012.1"/>
    <property type="molecule type" value="Genomic_DNA"/>
</dbReference>
<keyword evidence="9" id="KW-1185">Reference proteome</keyword>
<feature type="transmembrane region" description="Helical" evidence="7">
    <location>
        <begin position="21"/>
        <end position="40"/>
    </location>
</feature>
<keyword evidence="3 5" id="KW-0479">Metal-binding</keyword>
<keyword evidence="6 8" id="KW-0503">Monooxygenase</keyword>
<dbReference type="CDD" id="cd11059">
    <property type="entry name" value="CYP_fungal"/>
    <property type="match status" value="1"/>
</dbReference>
<keyword evidence="6" id="KW-0560">Oxidoreductase</keyword>
<keyword evidence="7" id="KW-0472">Membrane</keyword>
<keyword evidence="7" id="KW-0812">Transmembrane</keyword>
<dbReference type="Pfam" id="PF00067">
    <property type="entry name" value="p450"/>
    <property type="match status" value="1"/>
</dbReference>
<evidence type="ECO:0000256" key="2">
    <source>
        <dbReference type="ARBA" id="ARBA00010617"/>
    </source>
</evidence>
<dbReference type="GO" id="GO:0020037">
    <property type="term" value="F:heme binding"/>
    <property type="evidence" value="ECO:0007669"/>
    <property type="project" value="InterPro"/>
</dbReference>
<dbReference type="STRING" id="2163413.A0A4P6XIB4"/>
<evidence type="ECO:0000256" key="4">
    <source>
        <dbReference type="ARBA" id="ARBA00023004"/>
    </source>
</evidence>
<sequence>MLVQVLLNAYKELQGTQRLCLIVLCLFVALYKLVIHPFFISPLRHVPGPYLHRISHIPSLNAQRKFRWIKRVHFLHQKYGDVVLLSPTAISCNGDPKYINDIYVKNMPKSKFYENFRNHGFKDNIFSELENGKHLKYKKMVQGLYLKSSVFNPKNTTRDNIIDKVSQLIEQVHLSSVTCQQPDVINAVLKLNEHGKGHIHGSGSWFKPFAKKSGLGIDVYSLFGSLAMDVVSAFELGIENGSHLLLSPENRLILVPHRMQAGMVFWTTLMPRFWHWAAGPAVRAASKEIEKWQLGLYNNAEKNVPEKVRDQNLTTLETLKKNGFYGPNAYSFLTDNIFAGHETTAIQLTYMCYELSRPVHREKQNRLRLELRAAFGEPGALGTNISNLEEVDRLPFLEALMQENSRVHSSIPGGEPRVTNIRYDINIDGKKLSIPVGTGISCQPYLMHRVAKIFPDAETWNPERWLQGPAESLDQYSSRLREMQRYMMPFGKGIRMCLGMNVALIEMKMALANLYWRFELSLCTDWCKITPSEASKDVKMGSEFAGSEFDESMMTMVDSYTTRPYYDECWLEWNSV</sequence>
<reference evidence="9" key="1">
    <citation type="submission" date="2019-03" db="EMBL/GenBank/DDBJ databases">
        <title>Snf2 controls pulcherriminic acid biosynthesis and connects pigmentation and antifungal activity of the yeast Metschnikowia pulcherrima.</title>
        <authorList>
            <person name="Gore-Lloyd D."/>
            <person name="Sumann I."/>
            <person name="Brachmann A.O."/>
            <person name="Schneeberger K."/>
            <person name="Ortiz-Merino R.A."/>
            <person name="Moreno-Beltran M."/>
            <person name="Schlaefli M."/>
            <person name="Kirner P."/>
            <person name="Santos Kron A."/>
            <person name="Wolfe K.H."/>
            <person name="Piel J."/>
            <person name="Ahrens C.H."/>
            <person name="Henk D."/>
            <person name="Freimoser F.M."/>
        </authorList>
    </citation>
    <scope>NUCLEOTIDE SEQUENCE [LARGE SCALE GENOMIC DNA]</scope>
    <source>
        <strain evidence="9">APC 1.2</strain>
    </source>
</reference>
<keyword evidence="7" id="KW-1133">Transmembrane helix</keyword>
<dbReference type="InterPro" id="IPR002403">
    <property type="entry name" value="Cyt_P450_E_grp-IV"/>
</dbReference>
<proteinExistence type="inferred from homology"/>
<dbReference type="Gene3D" id="1.10.630.10">
    <property type="entry name" value="Cytochrome P450"/>
    <property type="match status" value="1"/>
</dbReference>
<accession>A0A4P6XIB4</accession>
<dbReference type="GO" id="GO:0005506">
    <property type="term" value="F:iron ion binding"/>
    <property type="evidence" value="ECO:0007669"/>
    <property type="project" value="InterPro"/>
</dbReference>
<evidence type="ECO:0000313" key="8">
    <source>
        <dbReference type="EMBL" id="QBM87012.1"/>
    </source>
</evidence>
<dbReference type="AlphaFoldDB" id="A0A4P6XIB4"/>
<organism evidence="8 9">
    <name type="scientific">Metschnikowia aff. pulcherrima</name>
    <dbReference type="NCBI Taxonomy" id="2163413"/>
    <lineage>
        <taxon>Eukaryota</taxon>
        <taxon>Fungi</taxon>
        <taxon>Dikarya</taxon>
        <taxon>Ascomycota</taxon>
        <taxon>Saccharomycotina</taxon>
        <taxon>Pichiomycetes</taxon>
        <taxon>Metschnikowiaceae</taxon>
        <taxon>Metschnikowia</taxon>
    </lineage>
</organism>
<dbReference type="Proteomes" id="UP000292447">
    <property type="component" value="Chromosome II"/>
</dbReference>
<dbReference type="PRINTS" id="PR00385">
    <property type="entry name" value="P450"/>
</dbReference>
<evidence type="ECO:0000256" key="6">
    <source>
        <dbReference type="RuleBase" id="RU000461"/>
    </source>
</evidence>
<dbReference type="PRINTS" id="PR00465">
    <property type="entry name" value="EP450IV"/>
</dbReference>
<evidence type="ECO:0000313" key="9">
    <source>
        <dbReference type="Proteomes" id="UP000292447"/>
    </source>
</evidence>
<protein>
    <submittedName>
        <fullName evidence="8">Unspecific monooxygenase</fullName>
    </submittedName>
</protein>
<dbReference type="SUPFAM" id="SSF48264">
    <property type="entry name" value="Cytochrome P450"/>
    <property type="match status" value="1"/>
</dbReference>
<gene>
    <name evidence="8" type="primary">MPUL0B02060</name>
    <name evidence="8" type="ORF">METSCH_B02060</name>
</gene>
<comment type="similarity">
    <text evidence="2 6">Belongs to the cytochrome P450 family.</text>
</comment>
<dbReference type="InterPro" id="IPR050121">
    <property type="entry name" value="Cytochrome_P450_monoxygenase"/>
</dbReference>
<evidence type="ECO:0000256" key="7">
    <source>
        <dbReference type="SAM" id="Phobius"/>
    </source>
</evidence>
<dbReference type="InterPro" id="IPR017972">
    <property type="entry name" value="Cyt_P450_CS"/>
</dbReference>
<dbReference type="PROSITE" id="PS00086">
    <property type="entry name" value="CYTOCHROME_P450"/>
    <property type="match status" value="1"/>
</dbReference>
<dbReference type="GO" id="GO:0016705">
    <property type="term" value="F:oxidoreductase activity, acting on paired donors, with incorporation or reduction of molecular oxygen"/>
    <property type="evidence" value="ECO:0007669"/>
    <property type="project" value="InterPro"/>
</dbReference>
<comment type="cofactor">
    <cofactor evidence="1 5">
        <name>heme</name>
        <dbReference type="ChEBI" id="CHEBI:30413"/>
    </cofactor>
</comment>
<dbReference type="PANTHER" id="PTHR24305">
    <property type="entry name" value="CYTOCHROME P450"/>
    <property type="match status" value="1"/>
</dbReference>
<dbReference type="InterPro" id="IPR001128">
    <property type="entry name" value="Cyt_P450"/>
</dbReference>
<evidence type="ECO:0000256" key="3">
    <source>
        <dbReference type="ARBA" id="ARBA00022723"/>
    </source>
</evidence>
<name>A0A4P6XIB4_9ASCO</name>
<evidence type="ECO:0000256" key="1">
    <source>
        <dbReference type="ARBA" id="ARBA00001971"/>
    </source>
</evidence>
<keyword evidence="4 5" id="KW-0408">Iron</keyword>
<evidence type="ECO:0000256" key="5">
    <source>
        <dbReference type="PIRSR" id="PIRSR602403-1"/>
    </source>
</evidence>